<dbReference type="Pfam" id="PF08811">
    <property type="entry name" value="DUF1800"/>
    <property type="match status" value="1"/>
</dbReference>
<dbReference type="EMBL" id="PQVF01000005">
    <property type="protein sequence ID" value="POY37123.1"/>
    <property type="molecule type" value="Genomic_DNA"/>
</dbReference>
<accession>A0A2S5A4U3</accession>
<protein>
    <submittedName>
        <fullName evidence="1">DUF1800 domain-containing protein</fullName>
    </submittedName>
</protein>
<reference evidence="1 2" key="1">
    <citation type="submission" date="2018-01" db="EMBL/GenBank/DDBJ databases">
        <authorList>
            <person name="Gaut B.S."/>
            <person name="Morton B.R."/>
            <person name="Clegg M.T."/>
            <person name="Duvall M.R."/>
        </authorList>
    </citation>
    <scope>NUCLEOTIDE SEQUENCE [LARGE SCALE GENOMIC DNA]</scope>
    <source>
        <strain evidence="1 2">HR-AV</strain>
    </source>
</reference>
<evidence type="ECO:0000313" key="2">
    <source>
        <dbReference type="Proteomes" id="UP000236893"/>
    </source>
</evidence>
<comment type="caution">
    <text evidence="1">The sequence shown here is derived from an EMBL/GenBank/DDBJ whole genome shotgun (WGS) entry which is preliminary data.</text>
</comment>
<gene>
    <name evidence="1" type="ORF">C3K47_08685</name>
</gene>
<dbReference type="InterPro" id="IPR014917">
    <property type="entry name" value="DUF1800"/>
</dbReference>
<name>A0A2S5A4U3_9SPHI</name>
<dbReference type="RefSeq" id="WP_103788733.1">
    <property type="nucleotide sequence ID" value="NZ_PQVF01000005.1"/>
</dbReference>
<dbReference type="AlphaFoldDB" id="A0A2S5A4U3"/>
<dbReference type="Proteomes" id="UP000236893">
    <property type="component" value="Unassembled WGS sequence"/>
</dbReference>
<sequence>MERLSPRQIQHLYARAGFGISYNELQKLNNKPLVKIVKDLFEQSNDYSSIDLNFSLEDVQGKEMMSEENRKELRKFFKQSTENLNTRWMQQMSISNAQLREKATLFWHGHFACRSFNPIHNQQLNNIMRNLALGNFKELLIAVSKSPAMLSFLNNQQNRKNSPNENFARELMELFTIGRGNYTENDVKESARAFTGWGFTPFTTDFVFRTKQHDFGSKSFMGQTGNFNGEDIIEIILKRKETALFICRKFYKFFVNETVNEQHIKQLADHFYESNYNIGSTLFLMFTADWFYASENIGVNIKSPVEFIVGLNRQFYISYESTDMLLFLQKALGQVLFYPPNVSGWPGGKNWIDSSTLMYRLKTPSVILNSGIIEIAGKADPEEEAEIALMKNQSPQIQRKIKAVADWDHFLQDLPQSISREQLIDYFLAPDLNKRKYALLSELSESTVKELIVQLVSMPEYQLC</sequence>
<dbReference type="OrthoDB" id="9772295at2"/>
<keyword evidence="2" id="KW-1185">Reference proteome</keyword>
<organism evidence="1 2">
    <name type="scientific">Solitalea longa</name>
    <dbReference type="NCBI Taxonomy" id="2079460"/>
    <lineage>
        <taxon>Bacteria</taxon>
        <taxon>Pseudomonadati</taxon>
        <taxon>Bacteroidota</taxon>
        <taxon>Sphingobacteriia</taxon>
        <taxon>Sphingobacteriales</taxon>
        <taxon>Sphingobacteriaceae</taxon>
        <taxon>Solitalea</taxon>
    </lineage>
</organism>
<proteinExistence type="predicted"/>
<evidence type="ECO:0000313" key="1">
    <source>
        <dbReference type="EMBL" id="POY37123.1"/>
    </source>
</evidence>